<feature type="domain" description="NAD-dependent epimerase/dehydratase" evidence="2">
    <location>
        <begin position="5"/>
        <end position="227"/>
    </location>
</feature>
<dbReference type="InterPro" id="IPR036291">
    <property type="entry name" value="NAD(P)-bd_dom_sf"/>
</dbReference>
<evidence type="ECO:0000313" key="4">
    <source>
        <dbReference type="Proteomes" id="UP000184510"/>
    </source>
</evidence>
<evidence type="ECO:0000259" key="2">
    <source>
        <dbReference type="Pfam" id="PF01370"/>
    </source>
</evidence>
<sequence>MSKTILVIGGSGCVGRNVIEVLMRDHPECRVILLSRGIASVEQRQGVTWVRGDILDKDSLLDVMRKFEVTHILHAAGMRTSDCKADPVHAMEVNVAGTVNVLDSARMHGAIERLVFLSTAAVYEVPDGEEFLDEGAKTSALNAYTASKLAAEAMVECYARSYGLKCTVLRPQIIYGPDREGEGSTAGVSVAIREAAAGRKYTIPFQGRTYFHYTKDVGIYVVRSLLESSDDYAVYNLPGESLEVAEIAETLNRWAGRELVDYMPVSYPFAQGLVDTKFREAYPSVANTPLDAVLENL</sequence>
<dbReference type="OrthoDB" id="9807212at2"/>
<dbReference type="RefSeq" id="WP_143184470.1">
    <property type="nucleotide sequence ID" value="NZ_FQYR01000005.1"/>
</dbReference>
<organism evidence="3 4">
    <name type="scientific">Rubritalea squalenifaciens DSM 18772</name>
    <dbReference type="NCBI Taxonomy" id="1123071"/>
    <lineage>
        <taxon>Bacteria</taxon>
        <taxon>Pseudomonadati</taxon>
        <taxon>Verrucomicrobiota</taxon>
        <taxon>Verrucomicrobiia</taxon>
        <taxon>Verrucomicrobiales</taxon>
        <taxon>Rubritaleaceae</taxon>
        <taxon>Rubritalea</taxon>
    </lineage>
</organism>
<accession>A0A1M6NMC1</accession>
<comment type="similarity">
    <text evidence="1">Belongs to the NAD(P)-dependent epimerase/dehydratase family.</text>
</comment>
<evidence type="ECO:0000313" key="3">
    <source>
        <dbReference type="EMBL" id="SHJ96702.1"/>
    </source>
</evidence>
<reference evidence="3 4" key="1">
    <citation type="submission" date="2016-11" db="EMBL/GenBank/DDBJ databases">
        <authorList>
            <person name="Jaros S."/>
            <person name="Januszkiewicz K."/>
            <person name="Wedrychowicz H."/>
        </authorList>
    </citation>
    <scope>NUCLEOTIDE SEQUENCE [LARGE SCALE GENOMIC DNA]</scope>
    <source>
        <strain evidence="3 4">DSM 18772</strain>
    </source>
</reference>
<dbReference type="Gene3D" id="3.40.50.720">
    <property type="entry name" value="NAD(P)-binding Rossmann-like Domain"/>
    <property type="match status" value="1"/>
</dbReference>
<dbReference type="CDD" id="cd08946">
    <property type="entry name" value="SDR_e"/>
    <property type="match status" value="1"/>
</dbReference>
<gene>
    <name evidence="3" type="ORF">SAMN02745181_2898</name>
</gene>
<dbReference type="Proteomes" id="UP000184510">
    <property type="component" value="Unassembled WGS sequence"/>
</dbReference>
<dbReference type="PANTHER" id="PTHR43000">
    <property type="entry name" value="DTDP-D-GLUCOSE 4,6-DEHYDRATASE-RELATED"/>
    <property type="match status" value="1"/>
</dbReference>
<dbReference type="AlphaFoldDB" id="A0A1M6NMC1"/>
<dbReference type="STRING" id="1123071.SAMN02745181_2898"/>
<protein>
    <submittedName>
        <fullName evidence="3">Nucleoside-diphosphate-sugar epimerase</fullName>
    </submittedName>
</protein>
<dbReference type="InterPro" id="IPR001509">
    <property type="entry name" value="Epimerase_deHydtase"/>
</dbReference>
<dbReference type="EMBL" id="FQYR01000005">
    <property type="protein sequence ID" value="SHJ96702.1"/>
    <property type="molecule type" value="Genomic_DNA"/>
</dbReference>
<dbReference type="SUPFAM" id="SSF51735">
    <property type="entry name" value="NAD(P)-binding Rossmann-fold domains"/>
    <property type="match status" value="1"/>
</dbReference>
<keyword evidence="4" id="KW-1185">Reference proteome</keyword>
<dbReference type="Pfam" id="PF01370">
    <property type="entry name" value="Epimerase"/>
    <property type="match status" value="1"/>
</dbReference>
<name>A0A1M6NMC1_9BACT</name>
<dbReference type="InParanoid" id="A0A1M6NMC1"/>
<proteinExistence type="inferred from homology"/>
<evidence type="ECO:0000256" key="1">
    <source>
        <dbReference type="ARBA" id="ARBA00007637"/>
    </source>
</evidence>